<feature type="signal peptide" evidence="1">
    <location>
        <begin position="1"/>
        <end position="39"/>
    </location>
</feature>
<organism evidence="2 3">
    <name type="scientific">Noviherbaspirillum humi</name>
    <dbReference type="NCBI Taxonomy" id="1688639"/>
    <lineage>
        <taxon>Bacteria</taxon>
        <taxon>Pseudomonadati</taxon>
        <taxon>Pseudomonadota</taxon>
        <taxon>Betaproteobacteria</taxon>
        <taxon>Burkholderiales</taxon>
        <taxon>Oxalobacteraceae</taxon>
        <taxon>Noviherbaspirillum</taxon>
    </lineage>
</organism>
<evidence type="ECO:0000313" key="3">
    <source>
        <dbReference type="Proteomes" id="UP000198284"/>
    </source>
</evidence>
<gene>
    <name evidence="2" type="ORF">SAMN06265795_12718</name>
</gene>
<reference evidence="2 3" key="1">
    <citation type="submission" date="2017-06" db="EMBL/GenBank/DDBJ databases">
        <authorList>
            <person name="Kim H.J."/>
            <person name="Triplett B.A."/>
        </authorList>
    </citation>
    <scope>NUCLEOTIDE SEQUENCE [LARGE SCALE GENOMIC DNA]</scope>
    <source>
        <strain evidence="2 3">U15</strain>
    </source>
</reference>
<evidence type="ECO:0000313" key="2">
    <source>
        <dbReference type="EMBL" id="SNT34635.1"/>
    </source>
</evidence>
<keyword evidence="1" id="KW-0732">Signal</keyword>
<proteinExistence type="predicted"/>
<dbReference type="AlphaFoldDB" id="A0A239LW86"/>
<name>A0A239LW86_9BURK</name>
<dbReference type="Proteomes" id="UP000198284">
    <property type="component" value="Unassembled WGS sequence"/>
</dbReference>
<evidence type="ECO:0000256" key="1">
    <source>
        <dbReference type="SAM" id="SignalP"/>
    </source>
</evidence>
<accession>A0A239LW86</accession>
<dbReference type="EMBL" id="FZOT01000027">
    <property type="protein sequence ID" value="SNT34635.1"/>
    <property type="molecule type" value="Genomic_DNA"/>
</dbReference>
<evidence type="ECO:0008006" key="4">
    <source>
        <dbReference type="Google" id="ProtNLM"/>
    </source>
</evidence>
<feature type="chain" id="PRO_5012331107" description="MetA-pathway of phenol degradation" evidence="1">
    <location>
        <begin position="40"/>
        <end position="277"/>
    </location>
</feature>
<keyword evidence="3" id="KW-1185">Reference proteome</keyword>
<protein>
    <recommendedName>
        <fullName evidence="4">MetA-pathway of phenol degradation</fullName>
    </recommendedName>
</protein>
<sequence length="277" mass="30625">MLSRQYCHFANQAMPNALFHRYRIFAACCLALLSGFASADDVKDLEEELALTIEDATPGQPGSIELNGGLRYQRLRASEANSGRNEYQLTPRLQIGVARNFQVAIAAPYRLGNAPDTSRGELRLDALLRLNDEGRYLPAFAVDVGLERPYGAGDAGTEILVKGIATKSLGVAKERDRPAQLHVNLVARRNLNPGEDERRNRYLFGAALSKKLSERWLVAGSLFREEQRERGSAFNIAEAGARWKLSEKTILSGSVGAGLNREAPLWRLLLGFQRSLD</sequence>